<evidence type="ECO:0000313" key="1">
    <source>
        <dbReference type="EMBL" id="TNV76232.1"/>
    </source>
</evidence>
<keyword evidence="2" id="KW-1185">Reference proteome</keyword>
<evidence type="ECO:0000313" key="2">
    <source>
        <dbReference type="Proteomes" id="UP000785679"/>
    </source>
</evidence>
<reference evidence="1" key="1">
    <citation type="submission" date="2019-06" db="EMBL/GenBank/DDBJ databases">
        <authorList>
            <person name="Zheng W."/>
        </authorList>
    </citation>
    <scope>NUCLEOTIDE SEQUENCE</scope>
    <source>
        <strain evidence="1">QDHG01</strain>
    </source>
</reference>
<gene>
    <name evidence="1" type="ORF">FGO68_gene2229</name>
</gene>
<name>A0A8J8SZ52_HALGN</name>
<dbReference type="EMBL" id="RRYP01013957">
    <property type="protein sequence ID" value="TNV76232.1"/>
    <property type="molecule type" value="Genomic_DNA"/>
</dbReference>
<comment type="caution">
    <text evidence="1">The sequence shown here is derived from an EMBL/GenBank/DDBJ whole genome shotgun (WGS) entry which is preliminary data.</text>
</comment>
<accession>A0A8J8SZ52</accession>
<protein>
    <submittedName>
        <fullName evidence="1">Uncharacterized protein</fullName>
    </submittedName>
</protein>
<dbReference type="AlphaFoldDB" id="A0A8J8SZ52"/>
<organism evidence="1 2">
    <name type="scientific">Halteria grandinella</name>
    <dbReference type="NCBI Taxonomy" id="5974"/>
    <lineage>
        <taxon>Eukaryota</taxon>
        <taxon>Sar</taxon>
        <taxon>Alveolata</taxon>
        <taxon>Ciliophora</taxon>
        <taxon>Intramacronucleata</taxon>
        <taxon>Spirotrichea</taxon>
        <taxon>Stichotrichia</taxon>
        <taxon>Sporadotrichida</taxon>
        <taxon>Halteriidae</taxon>
        <taxon>Halteria</taxon>
    </lineage>
</organism>
<sequence>MGILGKLPKSNDLRSSTGDQYDILSAFQTYFVFNGELYQLITFFQPYDKISKMGLKDINCHLVFANEHIFKSRKACSEMNEIIKKHKKFKKAFVVHNTSVAAHEEYWPGQLQQEKEHLTENVTAVQDLKSTIISRPDIKIIEIKEFSNETLAQIFIHVLKVCKSHY</sequence>
<dbReference type="Proteomes" id="UP000785679">
    <property type="component" value="Unassembled WGS sequence"/>
</dbReference>
<proteinExistence type="predicted"/>
<dbReference type="OrthoDB" id="322869at2759"/>